<dbReference type="Proteomes" id="UP000265703">
    <property type="component" value="Unassembled WGS sequence"/>
</dbReference>
<organism evidence="4 5">
    <name type="scientific">Glomus cerebriforme</name>
    <dbReference type="NCBI Taxonomy" id="658196"/>
    <lineage>
        <taxon>Eukaryota</taxon>
        <taxon>Fungi</taxon>
        <taxon>Fungi incertae sedis</taxon>
        <taxon>Mucoromycota</taxon>
        <taxon>Glomeromycotina</taxon>
        <taxon>Glomeromycetes</taxon>
        <taxon>Glomerales</taxon>
        <taxon>Glomeraceae</taxon>
        <taxon>Glomus</taxon>
    </lineage>
</organism>
<dbReference type="EMBL" id="QKYT01000644">
    <property type="protein sequence ID" value="RIA82642.1"/>
    <property type="molecule type" value="Genomic_DNA"/>
</dbReference>
<evidence type="ECO:0000256" key="1">
    <source>
        <dbReference type="SAM" id="MobiDB-lite"/>
    </source>
</evidence>
<feature type="region of interest" description="Disordered" evidence="1">
    <location>
        <begin position="416"/>
        <end position="446"/>
    </location>
</feature>
<gene>
    <name evidence="4" type="ORF">C1645_496971</name>
</gene>
<dbReference type="AlphaFoldDB" id="A0A397SAZ1"/>
<sequence length="476" mass="52028">MKTSFSLILSLLLYISIESIIQVDAACWEHPNPLKPWEKTLSSECGTQDVPKNPKLTTGIGKGKQFEDDQAAFLAPQDAFQFVFSCGVSDPVLCGKAENTFKSAGLIIANVVNFTTPLRVNATFTNFCQALGECGGKILGAASAARTVPLQDDDNVIRQYPQGLAKQFLLQPPPKWGPFDIQAFFNAEANLFFVGDTQIQPTQFDFQYIILHELIHGLGFASSWNSYFTGGDNTPIALTTDPSFLEMLTDQNQPVTFTGFTETAFDKYMVNAKIKGQSPKRMTDYASSLNNFAQIGTQFQNVQDLLDTFGNSPSFQISSSLIADSQTTKTFAFQPHNAKNTDDLIFLETNLNPFQQGSSISHVDIVTFNNNSDFLEVFNAKRGQTLDQVLAATGGTYPIGPKLLSVLETLGYTTANNPTPYKPRLPNSPKLAVSPPPPLPVANDNKMTQSMSTATPLTSSFNILSVFIIVAVVLLF</sequence>
<keyword evidence="3" id="KW-0732">Signal</keyword>
<keyword evidence="2" id="KW-0812">Transmembrane</keyword>
<dbReference type="STRING" id="658196.A0A397SAZ1"/>
<proteinExistence type="predicted"/>
<comment type="caution">
    <text evidence="4">The sequence shown here is derived from an EMBL/GenBank/DDBJ whole genome shotgun (WGS) entry which is preliminary data.</text>
</comment>
<keyword evidence="2" id="KW-0472">Membrane</keyword>
<feature type="signal peptide" evidence="3">
    <location>
        <begin position="1"/>
        <end position="25"/>
    </location>
</feature>
<reference evidence="4 5" key="1">
    <citation type="submission" date="2018-06" db="EMBL/GenBank/DDBJ databases">
        <title>Comparative genomics reveals the genomic features of Rhizophagus irregularis, R. cerebriforme, R. diaphanum and Gigaspora rosea, and their symbiotic lifestyle signature.</title>
        <authorList>
            <person name="Morin E."/>
            <person name="San Clemente H."/>
            <person name="Chen E.C.H."/>
            <person name="De La Providencia I."/>
            <person name="Hainaut M."/>
            <person name="Kuo A."/>
            <person name="Kohler A."/>
            <person name="Murat C."/>
            <person name="Tang N."/>
            <person name="Roy S."/>
            <person name="Loubradou J."/>
            <person name="Henrissat B."/>
            <person name="Grigoriev I.V."/>
            <person name="Corradi N."/>
            <person name="Roux C."/>
            <person name="Martin F.M."/>
        </authorList>
    </citation>
    <scope>NUCLEOTIDE SEQUENCE [LARGE SCALE GENOMIC DNA]</scope>
    <source>
        <strain evidence="4 5">DAOM 227022</strain>
    </source>
</reference>
<evidence type="ECO:0008006" key="6">
    <source>
        <dbReference type="Google" id="ProtNLM"/>
    </source>
</evidence>
<evidence type="ECO:0000313" key="5">
    <source>
        <dbReference type="Proteomes" id="UP000265703"/>
    </source>
</evidence>
<keyword evidence="2" id="KW-1133">Transmembrane helix</keyword>
<name>A0A397SAZ1_9GLOM</name>
<feature type="chain" id="PRO_5017226580" description="Sequence orphan" evidence="3">
    <location>
        <begin position="26"/>
        <end position="476"/>
    </location>
</feature>
<keyword evidence="5" id="KW-1185">Reference proteome</keyword>
<evidence type="ECO:0000256" key="2">
    <source>
        <dbReference type="SAM" id="Phobius"/>
    </source>
</evidence>
<protein>
    <recommendedName>
        <fullName evidence="6">Sequence orphan</fullName>
    </recommendedName>
</protein>
<feature type="transmembrane region" description="Helical" evidence="2">
    <location>
        <begin position="457"/>
        <end position="475"/>
    </location>
</feature>
<dbReference type="OrthoDB" id="73465at2759"/>
<evidence type="ECO:0000256" key="3">
    <source>
        <dbReference type="SAM" id="SignalP"/>
    </source>
</evidence>
<evidence type="ECO:0000313" key="4">
    <source>
        <dbReference type="EMBL" id="RIA82642.1"/>
    </source>
</evidence>
<accession>A0A397SAZ1</accession>